<accession>A0ABT8V4B0</accession>
<dbReference type="EMBL" id="JAUMKJ010000004">
    <property type="protein sequence ID" value="MDO3676274.1"/>
    <property type="molecule type" value="Genomic_DNA"/>
</dbReference>
<keyword evidence="4" id="KW-1185">Reference proteome</keyword>
<name>A0ABT8V4B0_9BACL</name>
<organism evidence="3 4">
    <name type="scientific">Paenibacillus ehimensis</name>
    <dbReference type="NCBI Taxonomy" id="79264"/>
    <lineage>
        <taxon>Bacteria</taxon>
        <taxon>Bacillati</taxon>
        <taxon>Bacillota</taxon>
        <taxon>Bacilli</taxon>
        <taxon>Bacillales</taxon>
        <taxon>Paenibacillaceae</taxon>
        <taxon>Paenibacillus</taxon>
    </lineage>
</organism>
<evidence type="ECO:0000256" key="2">
    <source>
        <dbReference type="ARBA" id="ARBA00022737"/>
    </source>
</evidence>
<proteinExistence type="predicted"/>
<dbReference type="Gene3D" id="2.130.10.10">
    <property type="entry name" value="YVTN repeat-like/Quinoprotein amine dehydrogenase"/>
    <property type="match status" value="1"/>
</dbReference>
<evidence type="ECO:0000313" key="4">
    <source>
        <dbReference type="Proteomes" id="UP001168883"/>
    </source>
</evidence>
<sequence>MEQLKVAAKECNRAGKYEETLDLLGPIWKADFRNPEDPALRQAALCCLYYYAEAAILGEQFAVARQAAERFERMLSSMAEQEEIGHDIRVMRNVLQDAVSLFGPPEEREQGLRSMGRSLAYGGLLPVWDVRIKYFLALADYLDYDVIDARRKLSEMSLEEEALFGGPIGDLRRKIEERSRLDFRALRAGRRAFVEIGEYDGQIEQLCLNADGKLAAVMHQDGELKLLSTVNGREEASFSDNKALYEEEKAGEAGLAFSPDSRYLAVGLGVGMVKVYDLQERKLHAAYACPGLDWEQLDMNAYYKEYTHVTFSATGRYLIAVPTAGSYDPQGDDGYPIPEPYRTFYCIDFRSGRVILQHTFEDESKIAAIAMSPDETRLAVGLFGKRMTVWDVEAGQRLYEEEDFVWLGLPSRVGMTQTIAFSRDGQKLFFAAGKAVRIVYLADGSRTEDIPMLGGRVCCALCLDSQDRIVVARYKHNAPSSIVRYRIGCDDEDVLIDHGAADVDHIWIDEERDEMWLYASPVVQVRKYSSGELIKTYDPYQWSYSPYKIVNSVSIAPKAGMAAISFGAKIRLG</sequence>
<evidence type="ECO:0000256" key="1">
    <source>
        <dbReference type="ARBA" id="ARBA00022574"/>
    </source>
</evidence>
<protein>
    <submittedName>
        <fullName evidence="3">WD40 repeat domain-containing protein</fullName>
    </submittedName>
</protein>
<dbReference type="PANTHER" id="PTHR19848">
    <property type="entry name" value="WD40 REPEAT PROTEIN"/>
    <property type="match status" value="1"/>
</dbReference>
<reference evidence="3" key="1">
    <citation type="submission" date="2023-07" db="EMBL/GenBank/DDBJ databases">
        <authorList>
            <person name="Aktuganov G."/>
            <person name="Boyko T."/>
            <person name="Delegan Y."/>
            <person name="Galimzianova N."/>
            <person name="Gilvanova E."/>
            <person name="Korobov V."/>
            <person name="Kuzmina L."/>
            <person name="Melentiev A."/>
            <person name="Milman P."/>
            <person name="Ryabova A."/>
            <person name="Stupak E."/>
            <person name="Yasakov T."/>
            <person name="Zharikova N."/>
            <person name="Zhurenko E."/>
        </authorList>
    </citation>
    <scope>NUCLEOTIDE SEQUENCE</scope>
    <source>
        <strain evidence="3">IB-739</strain>
    </source>
</reference>
<dbReference type="SUPFAM" id="SSF69322">
    <property type="entry name" value="Tricorn protease domain 2"/>
    <property type="match status" value="1"/>
</dbReference>
<dbReference type="PANTHER" id="PTHR19848:SF8">
    <property type="entry name" value="F-BOX AND WD REPEAT DOMAIN CONTAINING 7"/>
    <property type="match status" value="1"/>
</dbReference>
<dbReference type="InterPro" id="IPR015943">
    <property type="entry name" value="WD40/YVTN_repeat-like_dom_sf"/>
</dbReference>
<keyword evidence="2" id="KW-0677">Repeat</keyword>
<gene>
    <name evidence="3" type="ORF">Q3C12_04610</name>
</gene>
<keyword evidence="1" id="KW-0853">WD repeat</keyword>
<dbReference type="Proteomes" id="UP001168883">
    <property type="component" value="Unassembled WGS sequence"/>
</dbReference>
<evidence type="ECO:0000313" key="3">
    <source>
        <dbReference type="EMBL" id="MDO3676274.1"/>
    </source>
</evidence>
<dbReference type="RefSeq" id="WP_127483829.1">
    <property type="nucleotide sequence ID" value="NZ_JAUMKJ010000004.1"/>
</dbReference>
<comment type="caution">
    <text evidence="3">The sequence shown here is derived from an EMBL/GenBank/DDBJ whole genome shotgun (WGS) entry which is preliminary data.</text>
</comment>